<dbReference type="Gene3D" id="3.90.70.10">
    <property type="entry name" value="Cysteine proteinases"/>
    <property type="match status" value="1"/>
</dbReference>
<dbReference type="WBParaSite" id="PSU_v2.g7305.t1">
    <property type="protein sequence ID" value="PSU_v2.g7305.t1"/>
    <property type="gene ID" value="PSU_v2.g7305"/>
</dbReference>
<feature type="domain" description="Peptidase C19 ubiquitin carboxyl-terminal hydrolase" evidence="8">
    <location>
        <begin position="2"/>
        <end position="219"/>
    </location>
</feature>
<dbReference type="Proteomes" id="UP000887577">
    <property type="component" value="Unplaced"/>
</dbReference>
<dbReference type="Pfam" id="PF00443">
    <property type="entry name" value="UCH"/>
    <property type="match status" value="1"/>
</dbReference>
<evidence type="ECO:0000259" key="8">
    <source>
        <dbReference type="Pfam" id="PF00443"/>
    </source>
</evidence>
<evidence type="ECO:0000256" key="3">
    <source>
        <dbReference type="ARBA" id="ARBA00022670"/>
    </source>
</evidence>
<keyword evidence="9" id="KW-1185">Reference proteome</keyword>
<keyword evidence="6" id="KW-0788">Thiol protease</keyword>
<keyword evidence="5" id="KW-0378">Hydrolase</keyword>
<dbReference type="GO" id="GO:0016579">
    <property type="term" value="P:protein deubiquitination"/>
    <property type="evidence" value="ECO:0007669"/>
    <property type="project" value="InterPro"/>
</dbReference>
<evidence type="ECO:0000256" key="1">
    <source>
        <dbReference type="ARBA" id="ARBA00000707"/>
    </source>
</evidence>
<proteinExistence type="predicted"/>
<keyword evidence="3" id="KW-0645">Protease</keyword>
<evidence type="ECO:0000256" key="7">
    <source>
        <dbReference type="SAM" id="MobiDB-lite"/>
    </source>
</evidence>
<dbReference type="PANTHER" id="PTHR43982">
    <property type="entry name" value="UBIQUITIN CARBOXYL-TERMINAL HYDROLASE"/>
    <property type="match status" value="1"/>
</dbReference>
<dbReference type="InterPro" id="IPR001394">
    <property type="entry name" value="Peptidase_C19_UCH"/>
</dbReference>
<dbReference type="InterPro" id="IPR044635">
    <property type="entry name" value="UBP14-like"/>
</dbReference>
<name>A0A914Z5W7_9BILA</name>
<dbReference type="AlphaFoldDB" id="A0A914Z5W7"/>
<dbReference type="GO" id="GO:0004843">
    <property type="term" value="F:cysteine-type deubiquitinase activity"/>
    <property type="evidence" value="ECO:0007669"/>
    <property type="project" value="UniProtKB-EC"/>
</dbReference>
<accession>A0A914Z5W7</accession>
<dbReference type="GO" id="GO:0043161">
    <property type="term" value="P:proteasome-mediated ubiquitin-dependent protein catabolic process"/>
    <property type="evidence" value="ECO:0007669"/>
    <property type="project" value="InterPro"/>
</dbReference>
<evidence type="ECO:0000256" key="6">
    <source>
        <dbReference type="ARBA" id="ARBA00022807"/>
    </source>
</evidence>
<reference evidence="10" key="1">
    <citation type="submission" date="2022-11" db="UniProtKB">
        <authorList>
            <consortium name="WormBaseParasite"/>
        </authorList>
    </citation>
    <scope>IDENTIFICATION</scope>
</reference>
<organism evidence="9 10">
    <name type="scientific">Panagrolaimus superbus</name>
    <dbReference type="NCBI Taxonomy" id="310955"/>
    <lineage>
        <taxon>Eukaryota</taxon>
        <taxon>Metazoa</taxon>
        <taxon>Ecdysozoa</taxon>
        <taxon>Nematoda</taxon>
        <taxon>Chromadorea</taxon>
        <taxon>Rhabditida</taxon>
        <taxon>Tylenchina</taxon>
        <taxon>Panagrolaimomorpha</taxon>
        <taxon>Panagrolaimoidea</taxon>
        <taxon>Panagrolaimidae</taxon>
        <taxon>Panagrolaimus</taxon>
    </lineage>
</organism>
<dbReference type="PANTHER" id="PTHR43982:SF1">
    <property type="entry name" value="UBIQUITIN CARBOXYL-TERMINAL HYDROLASE 14"/>
    <property type="match status" value="1"/>
</dbReference>
<evidence type="ECO:0000256" key="2">
    <source>
        <dbReference type="ARBA" id="ARBA00012759"/>
    </source>
</evidence>
<evidence type="ECO:0000256" key="4">
    <source>
        <dbReference type="ARBA" id="ARBA00022786"/>
    </source>
</evidence>
<dbReference type="GO" id="GO:0061136">
    <property type="term" value="P:regulation of proteasomal protein catabolic process"/>
    <property type="evidence" value="ECO:0007669"/>
    <property type="project" value="TreeGrafter"/>
</dbReference>
<evidence type="ECO:0000313" key="10">
    <source>
        <dbReference type="WBParaSite" id="PSU_v2.g7305.t1"/>
    </source>
</evidence>
<keyword evidence="4" id="KW-0833">Ubl conjugation pathway</keyword>
<sequence>MFLVMLHQCFPQLATKTPRGENEQQDANECWAELVRCVNNELDVDINGKKVNFRKFIEGVHQIHFKNTEAEDEETHSVETFTELSCYLSQEVKYLQLGINKTKENITKRSEKLGKDAVFEKTTLVSRLPGYLCIQMVRFFYKEKEKINAKILKDVKFPKILDVFELCTPELKERLAPKRTAFKEYEDKAVEILRQSKLDEGKKGKPESIKYAPFSFDDDPGSNNSGFYELQVRNCYP</sequence>
<evidence type="ECO:0000256" key="5">
    <source>
        <dbReference type="ARBA" id="ARBA00022801"/>
    </source>
</evidence>
<dbReference type="EC" id="3.4.19.12" evidence="2"/>
<evidence type="ECO:0000313" key="9">
    <source>
        <dbReference type="Proteomes" id="UP000887577"/>
    </source>
</evidence>
<dbReference type="InterPro" id="IPR038765">
    <property type="entry name" value="Papain-like_cys_pep_sf"/>
</dbReference>
<dbReference type="GO" id="GO:0070628">
    <property type="term" value="F:proteasome binding"/>
    <property type="evidence" value="ECO:0007669"/>
    <property type="project" value="TreeGrafter"/>
</dbReference>
<dbReference type="SUPFAM" id="SSF54001">
    <property type="entry name" value="Cysteine proteinases"/>
    <property type="match status" value="1"/>
</dbReference>
<comment type="catalytic activity">
    <reaction evidence="1">
        <text>Thiol-dependent hydrolysis of ester, thioester, amide, peptide and isopeptide bonds formed by the C-terminal Gly of ubiquitin (a 76-residue protein attached to proteins as an intracellular targeting signal).</text>
        <dbReference type="EC" id="3.4.19.12"/>
    </reaction>
</comment>
<protein>
    <recommendedName>
        <fullName evidence="2">ubiquitinyl hydrolase 1</fullName>
        <ecNumber evidence="2">3.4.19.12</ecNumber>
    </recommendedName>
</protein>
<feature type="region of interest" description="Disordered" evidence="7">
    <location>
        <begin position="200"/>
        <end position="224"/>
    </location>
</feature>